<protein>
    <recommendedName>
        <fullName evidence="1">Reverse transcriptase zinc-binding domain-containing protein</fullName>
    </recommendedName>
</protein>
<reference evidence="2" key="1">
    <citation type="submission" date="2018-11" db="EMBL/GenBank/DDBJ databases">
        <authorList>
            <person name="Grassa J C."/>
        </authorList>
    </citation>
    <scope>NUCLEOTIDE SEQUENCE [LARGE SCALE GENOMIC DNA]</scope>
</reference>
<dbReference type="Gramene" id="evm.model.01.1291">
    <property type="protein sequence ID" value="cds.evm.model.01.1291"/>
    <property type="gene ID" value="evm.TU.01.1291"/>
</dbReference>
<feature type="domain" description="Reverse transcriptase zinc-binding" evidence="1">
    <location>
        <begin position="260"/>
        <end position="332"/>
    </location>
</feature>
<keyword evidence="3" id="KW-1185">Reference proteome</keyword>
<organism evidence="2 3">
    <name type="scientific">Cannabis sativa</name>
    <name type="common">Hemp</name>
    <name type="synonym">Marijuana</name>
    <dbReference type="NCBI Taxonomy" id="3483"/>
    <lineage>
        <taxon>Eukaryota</taxon>
        <taxon>Viridiplantae</taxon>
        <taxon>Streptophyta</taxon>
        <taxon>Embryophyta</taxon>
        <taxon>Tracheophyta</taxon>
        <taxon>Spermatophyta</taxon>
        <taxon>Magnoliopsida</taxon>
        <taxon>eudicotyledons</taxon>
        <taxon>Gunneridae</taxon>
        <taxon>Pentapetalae</taxon>
        <taxon>rosids</taxon>
        <taxon>fabids</taxon>
        <taxon>Rosales</taxon>
        <taxon>Cannabaceae</taxon>
        <taxon>Cannabis</taxon>
    </lineage>
</organism>
<dbReference type="AlphaFoldDB" id="A0A803NGF0"/>
<proteinExistence type="predicted"/>
<evidence type="ECO:0000313" key="3">
    <source>
        <dbReference type="Proteomes" id="UP000596661"/>
    </source>
</evidence>
<evidence type="ECO:0000259" key="1">
    <source>
        <dbReference type="Pfam" id="PF13966"/>
    </source>
</evidence>
<dbReference type="InterPro" id="IPR026960">
    <property type="entry name" value="RVT-Znf"/>
</dbReference>
<dbReference type="Proteomes" id="UP000596661">
    <property type="component" value="Chromosome 1"/>
</dbReference>
<dbReference type="PANTHER" id="PTHR33116">
    <property type="entry name" value="REVERSE TRANSCRIPTASE ZINC-BINDING DOMAIN-CONTAINING PROTEIN-RELATED-RELATED"/>
    <property type="match status" value="1"/>
</dbReference>
<accession>A0A803NGF0</accession>
<dbReference type="PANTHER" id="PTHR33116:SF86">
    <property type="entry name" value="REVERSE TRANSCRIPTASE DOMAIN-CONTAINING PROTEIN"/>
    <property type="match status" value="1"/>
</dbReference>
<dbReference type="OMA" id="WAMEMME"/>
<dbReference type="EMBL" id="UZAU01000024">
    <property type="status" value="NOT_ANNOTATED_CDS"/>
    <property type="molecule type" value="Genomic_DNA"/>
</dbReference>
<dbReference type="Pfam" id="PF13966">
    <property type="entry name" value="zf-RVT"/>
    <property type="match status" value="1"/>
</dbReference>
<sequence>MPTFVGKNKKEIFGKIRDRVEAKLQGWKMGLFSQVGKEILIKAVVQALPCYVMSCFRISKGINHEIESMIARFWWGVNSKKHKIHWGSWEKMCKLKENGGMGFRALEDFNQALLAKQGWKIMTNHDCLLARVMKALYFPNNNFLEAKLGHFSSNIWRGILWGRELLLKGYHWVIGNGQSVRINEDPWIPRGAPFTLRTKKVEEIASWFHKEDIPWVLGITPSRERDDTIGWSLTPSGHYTVASGYKLRFRDPNIAECSVNSANRAWWKVVWGSRLTPKMKIFIWRVFHNWIPVKTELNKRGMSMDNTCNRCKSHVEDVCHALWNCPNLHKVWKHFGYLHLFPSSLRQAPNFLMVMKGKLSKEEFMFFIGITWLIWYRRNKCIFQNKDIEDKIWIPWAMEMMELHLATDQAHPYQKHSKDTVRWSPPLPGTFIINTDASLIDGQPGCG</sequence>
<reference evidence="2" key="2">
    <citation type="submission" date="2021-03" db="UniProtKB">
        <authorList>
            <consortium name="EnsemblPlants"/>
        </authorList>
    </citation>
    <scope>IDENTIFICATION</scope>
</reference>
<evidence type="ECO:0000313" key="2">
    <source>
        <dbReference type="EnsemblPlants" id="cds.evm.model.01.1291"/>
    </source>
</evidence>
<dbReference type="EnsemblPlants" id="evm.model.01.1291">
    <property type="protein sequence ID" value="cds.evm.model.01.1291"/>
    <property type="gene ID" value="evm.TU.01.1291"/>
</dbReference>
<name>A0A803NGF0_CANSA</name>